<dbReference type="PANTHER" id="PTHR47326:SF1">
    <property type="entry name" value="HTH PSQ-TYPE DOMAIN-CONTAINING PROTEIN"/>
    <property type="match status" value="1"/>
</dbReference>
<evidence type="ECO:0008006" key="3">
    <source>
        <dbReference type="Google" id="ProtNLM"/>
    </source>
</evidence>
<dbReference type="GO" id="GO:0003676">
    <property type="term" value="F:nucleic acid binding"/>
    <property type="evidence" value="ECO:0007669"/>
    <property type="project" value="InterPro"/>
</dbReference>
<reference evidence="1" key="1">
    <citation type="journal article" date="2023" name="Insect Mol. Biol.">
        <title>Genome sequencing provides insights into the evolution of gene families encoding plant cell wall-degrading enzymes in longhorned beetles.</title>
        <authorList>
            <person name="Shin N.R."/>
            <person name="Okamura Y."/>
            <person name="Kirsch R."/>
            <person name="Pauchet Y."/>
        </authorList>
    </citation>
    <scope>NUCLEOTIDE SEQUENCE</scope>
    <source>
        <strain evidence="1">AMC_N1</strain>
    </source>
</reference>
<organism evidence="1 2">
    <name type="scientific">Aromia moschata</name>
    <dbReference type="NCBI Taxonomy" id="1265417"/>
    <lineage>
        <taxon>Eukaryota</taxon>
        <taxon>Metazoa</taxon>
        <taxon>Ecdysozoa</taxon>
        <taxon>Arthropoda</taxon>
        <taxon>Hexapoda</taxon>
        <taxon>Insecta</taxon>
        <taxon>Pterygota</taxon>
        <taxon>Neoptera</taxon>
        <taxon>Endopterygota</taxon>
        <taxon>Coleoptera</taxon>
        <taxon>Polyphaga</taxon>
        <taxon>Cucujiformia</taxon>
        <taxon>Chrysomeloidea</taxon>
        <taxon>Cerambycidae</taxon>
        <taxon>Cerambycinae</taxon>
        <taxon>Callichromatini</taxon>
        <taxon>Aromia</taxon>
    </lineage>
</organism>
<protein>
    <recommendedName>
        <fullName evidence="3">Transposase</fullName>
    </recommendedName>
</protein>
<sequence>MEEDRILIRVSENPGVSICRLSVTTNFEKEMLAPYHYTPVQQLLPQDLPARLQCTQFLQNMQTENPDFLNTILFTDEATFTRRGIFNWRNNYLWNSENRHPVKERRFQRVKICCGVISNFVIGPSELPPNLTGPRYFNCPQHHLNELLDYVPLILRENVILDLFYAWLNR</sequence>
<dbReference type="EMBL" id="JAPWTK010000005">
    <property type="protein sequence ID" value="KAJ8961584.1"/>
    <property type="molecule type" value="Genomic_DNA"/>
</dbReference>
<name>A0AAV8ZDF3_9CUCU</name>
<gene>
    <name evidence="1" type="ORF">NQ318_014836</name>
</gene>
<dbReference type="InterPro" id="IPR036397">
    <property type="entry name" value="RNaseH_sf"/>
</dbReference>
<evidence type="ECO:0000313" key="1">
    <source>
        <dbReference type="EMBL" id="KAJ8961584.1"/>
    </source>
</evidence>
<comment type="caution">
    <text evidence="1">The sequence shown here is derived from an EMBL/GenBank/DDBJ whole genome shotgun (WGS) entry which is preliminary data.</text>
</comment>
<keyword evidence="2" id="KW-1185">Reference proteome</keyword>
<dbReference type="Proteomes" id="UP001162162">
    <property type="component" value="Unassembled WGS sequence"/>
</dbReference>
<dbReference type="Gene3D" id="3.30.420.10">
    <property type="entry name" value="Ribonuclease H-like superfamily/Ribonuclease H"/>
    <property type="match status" value="1"/>
</dbReference>
<evidence type="ECO:0000313" key="2">
    <source>
        <dbReference type="Proteomes" id="UP001162162"/>
    </source>
</evidence>
<dbReference type="PANTHER" id="PTHR47326">
    <property type="entry name" value="TRANSPOSABLE ELEMENT TC3 TRANSPOSASE-LIKE PROTEIN"/>
    <property type="match status" value="1"/>
</dbReference>
<proteinExistence type="predicted"/>
<accession>A0AAV8ZDF3</accession>
<dbReference type="AlphaFoldDB" id="A0AAV8ZDF3"/>